<keyword evidence="1" id="KW-0472">Membrane</keyword>
<keyword evidence="3" id="KW-1185">Reference proteome</keyword>
<feature type="transmembrane region" description="Helical" evidence="1">
    <location>
        <begin position="41"/>
        <end position="61"/>
    </location>
</feature>
<evidence type="ECO:0000256" key="1">
    <source>
        <dbReference type="SAM" id="Phobius"/>
    </source>
</evidence>
<evidence type="ECO:0008006" key="4">
    <source>
        <dbReference type="Google" id="ProtNLM"/>
    </source>
</evidence>
<protein>
    <recommendedName>
        <fullName evidence="4">DUF5808 domain-containing protein</fullName>
    </recommendedName>
</protein>
<comment type="caution">
    <text evidence="2">The sequence shown here is derived from an EMBL/GenBank/DDBJ whole genome shotgun (WGS) entry which is preliminary data.</text>
</comment>
<evidence type="ECO:0000313" key="2">
    <source>
        <dbReference type="EMBL" id="MEN5379240.1"/>
    </source>
</evidence>
<dbReference type="EMBL" id="JBDJNQ010000009">
    <property type="protein sequence ID" value="MEN5379240.1"/>
    <property type="molecule type" value="Genomic_DNA"/>
</dbReference>
<gene>
    <name evidence="2" type="ORF">ABE541_18390</name>
</gene>
<dbReference type="RefSeq" id="WP_084825366.1">
    <property type="nucleotide sequence ID" value="NZ_JAOQNK010000001.1"/>
</dbReference>
<dbReference type="Proteomes" id="UP001409291">
    <property type="component" value="Unassembled WGS sequence"/>
</dbReference>
<keyword evidence="1" id="KW-0812">Transmembrane</keyword>
<organism evidence="2 3">
    <name type="scientific">Sphingobacterium kitahiroshimense</name>
    <dbReference type="NCBI Taxonomy" id="470446"/>
    <lineage>
        <taxon>Bacteria</taxon>
        <taxon>Pseudomonadati</taxon>
        <taxon>Bacteroidota</taxon>
        <taxon>Sphingobacteriia</taxon>
        <taxon>Sphingobacteriales</taxon>
        <taxon>Sphingobacteriaceae</taxon>
        <taxon>Sphingobacterium</taxon>
    </lineage>
</organism>
<name>A0ABV0BXF7_9SPHI</name>
<proteinExistence type="predicted"/>
<evidence type="ECO:0000313" key="3">
    <source>
        <dbReference type="Proteomes" id="UP001409291"/>
    </source>
</evidence>
<sequence length="63" mass="7229">MDNLKNYKFGVFYYNPSDPRLLVPKTRSSIHGYTLNFAKPISSVILGIFIFPAVALLYLIFRS</sequence>
<accession>A0ABV0BXF7</accession>
<keyword evidence="1" id="KW-1133">Transmembrane helix</keyword>
<reference evidence="2 3" key="1">
    <citation type="submission" date="2024-04" db="EMBL/GenBank/DDBJ databases">
        <title>WGS of bacteria from Torrens River.</title>
        <authorList>
            <person name="Wyrsch E.R."/>
            <person name="Drigo B."/>
        </authorList>
    </citation>
    <scope>NUCLEOTIDE SEQUENCE [LARGE SCALE GENOMIC DNA]</scope>
    <source>
        <strain evidence="2 3">TWI391</strain>
    </source>
</reference>